<comment type="caution">
    <text evidence="1">The sequence shown here is derived from an EMBL/GenBank/DDBJ whole genome shotgun (WGS) entry which is preliminary data.</text>
</comment>
<dbReference type="Proteomes" id="UP000499080">
    <property type="component" value="Unassembled WGS sequence"/>
</dbReference>
<reference evidence="1 2" key="1">
    <citation type="journal article" date="2019" name="Sci. Rep.">
        <title>Orb-weaving spider Araneus ventricosus genome elucidates the spidroin gene catalogue.</title>
        <authorList>
            <person name="Kono N."/>
            <person name="Nakamura H."/>
            <person name="Ohtoshi R."/>
            <person name="Moran D.A.P."/>
            <person name="Shinohara A."/>
            <person name="Yoshida Y."/>
            <person name="Fujiwara M."/>
            <person name="Mori M."/>
            <person name="Tomita M."/>
            <person name="Arakawa K."/>
        </authorList>
    </citation>
    <scope>NUCLEOTIDE SEQUENCE [LARGE SCALE GENOMIC DNA]</scope>
</reference>
<dbReference type="EMBL" id="BGPR01012721">
    <property type="protein sequence ID" value="GBN57360.1"/>
    <property type="molecule type" value="Genomic_DNA"/>
</dbReference>
<evidence type="ECO:0000313" key="1">
    <source>
        <dbReference type="EMBL" id="GBN57360.1"/>
    </source>
</evidence>
<evidence type="ECO:0000313" key="2">
    <source>
        <dbReference type="Proteomes" id="UP000499080"/>
    </source>
</evidence>
<sequence length="130" mass="14927">MHNSRTDVLAPHFIRKSSSWNFRRQQRRLVTHFFEASIYGVLMPGSMTRIQCSVSLKTPEFGKNLEIAAWQRPRIVLIHRLGFQGQSASRFPPKRCGGGYGRNNESKIGLWILLESSFTRFSSCLVDRAI</sequence>
<gene>
    <name evidence="1" type="ORF">AVEN_151179_1</name>
</gene>
<protein>
    <submittedName>
        <fullName evidence="1">Uncharacterized protein</fullName>
    </submittedName>
</protein>
<dbReference type="AlphaFoldDB" id="A0A4Y2Q394"/>
<organism evidence="1 2">
    <name type="scientific">Araneus ventricosus</name>
    <name type="common">Orbweaver spider</name>
    <name type="synonym">Epeira ventricosa</name>
    <dbReference type="NCBI Taxonomy" id="182803"/>
    <lineage>
        <taxon>Eukaryota</taxon>
        <taxon>Metazoa</taxon>
        <taxon>Ecdysozoa</taxon>
        <taxon>Arthropoda</taxon>
        <taxon>Chelicerata</taxon>
        <taxon>Arachnida</taxon>
        <taxon>Araneae</taxon>
        <taxon>Araneomorphae</taxon>
        <taxon>Entelegynae</taxon>
        <taxon>Araneoidea</taxon>
        <taxon>Araneidae</taxon>
        <taxon>Araneus</taxon>
    </lineage>
</organism>
<accession>A0A4Y2Q394</accession>
<name>A0A4Y2Q394_ARAVE</name>
<keyword evidence="2" id="KW-1185">Reference proteome</keyword>
<proteinExistence type="predicted"/>